<feature type="domain" description="Syntaxin N-terminal" evidence="2">
    <location>
        <begin position="1"/>
        <end position="83"/>
    </location>
</feature>
<comment type="caution">
    <text evidence="3">The sequence shown here is derived from an EMBL/GenBank/DDBJ whole genome shotgun (WGS) entry which is preliminary data.</text>
</comment>
<keyword evidence="1" id="KW-0813">Transport</keyword>
<dbReference type="AlphaFoldDB" id="A0A822YJ98"/>
<evidence type="ECO:0000259" key="2">
    <source>
        <dbReference type="Pfam" id="PF00804"/>
    </source>
</evidence>
<dbReference type="SUPFAM" id="SSF47661">
    <property type="entry name" value="t-snare proteins"/>
    <property type="match status" value="1"/>
</dbReference>
<dbReference type="EMBL" id="DUZY01000004">
    <property type="protein sequence ID" value="DAD34264.1"/>
    <property type="molecule type" value="Genomic_DNA"/>
</dbReference>
<name>A0A822YJ98_NELNU</name>
<protein>
    <recommendedName>
        <fullName evidence="2">Syntaxin N-terminal domain-containing protein</fullName>
    </recommendedName>
</protein>
<reference evidence="3 4" key="1">
    <citation type="journal article" date="2020" name="Mol. Biol. Evol.">
        <title>Distinct Expression and Methylation Patterns for Genes with Different Fates following a Single Whole-Genome Duplication in Flowering Plants.</title>
        <authorList>
            <person name="Shi T."/>
            <person name="Rahmani R.S."/>
            <person name="Gugger P.F."/>
            <person name="Wang M."/>
            <person name="Li H."/>
            <person name="Zhang Y."/>
            <person name="Li Z."/>
            <person name="Wang Q."/>
            <person name="Van de Peer Y."/>
            <person name="Marchal K."/>
            <person name="Chen J."/>
        </authorList>
    </citation>
    <scope>NUCLEOTIDE SEQUENCE [LARGE SCALE GENOMIC DNA]</scope>
    <source>
        <tissue evidence="3">Leaf</tissue>
    </source>
</reference>
<dbReference type="Gene3D" id="1.20.58.70">
    <property type="match status" value="1"/>
</dbReference>
<accession>A0A822YJ98</accession>
<keyword evidence="4" id="KW-1185">Reference proteome</keyword>
<dbReference type="Proteomes" id="UP000607653">
    <property type="component" value="Unassembled WGS sequence"/>
</dbReference>
<evidence type="ECO:0000313" key="4">
    <source>
        <dbReference type="Proteomes" id="UP000607653"/>
    </source>
</evidence>
<gene>
    <name evidence="3" type="ORF">HUJ06_004904</name>
</gene>
<evidence type="ECO:0000313" key="3">
    <source>
        <dbReference type="EMBL" id="DAD34264.1"/>
    </source>
</evidence>
<sequence>MDCANATNRRLSGYREGTPVDCTRTSVIIRLQKKLKELMDFQELRQRMMVEYKETVGCRYFTVTGEYPEEEVIEKIISSGVETGGEELLQRAVQEHGREGKVLETVLEIQDSHGAMKEIEGKYGT</sequence>
<dbReference type="InterPro" id="IPR006011">
    <property type="entry name" value="Syntaxin_N"/>
</dbReference>
<dbReference type="GO" id="GO:0016020">
    <property type="term" value="C:membrane"/>
    <property type="evidence" value="ECO:0007669"/>
    <property type="project" value="InterPro"/>
</dbReference>
<dbReference type="Pfam" id="PF00804">
    <property type="entry name" value="Syntaxin"/>
    <property type="match status" value="1"/>
</dbReference>
<evidence type="ECO:0000256" key="1">
    <source>
        <dbReference type="ARBA" id="ARBA00022927"/>
    </source>
</evidence>
<dbReference type="GO" id="GO:0015031">
    <property type="term" value="P:protein transport"/>
    <property type="evidence" value="ECO:0007669"/>
    <property type="project" value="UniProtKB-KW"/>
</dbReference>
<proteinExistence type="predicted"/>
<dbReference type="InterPro" id="IPR010989">
    <property type="entry name" value="SNARE"/>
</dbReference>
<keyword evidence="1" id="KW-0653">Protein transport</keyword>
<organism evidence="3 4">
    <name type="scientific">Nelumbo nucifera</name>
    <name type="common">Sacred lotus</name>
    <dbReference type="NCBI Taxonomy" id="4432"/>
    <lineage>
        <taxon>Eukaryota</taxon>
        <taxon>Viridiplantae</taxon>
        <taxon>Streptophyta</taxon>
        <taxon>Embryophyta</taxon>
        <taxon>Tracheophyta</taxon>
        <taxon>Spermatophyta</taxon>
        <taxon>Magnoliopsida</taxon>
        <taxon>Proteales</taxon>
        <taxon>Nelumbonaceae</taxon>
        <taxon>Nelumbo</taxon>
    </lineage>
</organism>
<dbReference type="GO" id="GO:0016192">
    <property type="term" value="P:vesicle-mediated transport"/>
    <property type="evidence" value="ECO:0007669"/>
    <property type="project" value="InterPro"/>
</dbReference>